<sequence>MAMRSISCIVRVFAELAWISLVFSVHYTHVRFAVHSPLLRTLSNSGRPVGHSVPPELVYKPRVSGLDIHSPEPFLGAPHTPPSIRYAPLRNLASWVRTEFLCEEDVPEEK</sequence>
<gene>
    <name evidence="1" type="ORF">DFH08DRAFT_148121</name>
</gene>
<dbReference type="EMBL" id="JARIHO010000017">
    <property type="protein sequence ID" value="KAJ7348300.1"/>
    <property type="molecule type" value="Genomic_DNA"/>
</dbReference>
<organism evidence="1 2">
    <name type="scientific">Mycena albidolilacea</name>
    <dbReference type="NCBI Taxonomy" id="1033008"/>
    <lineage>
        <taxon>Eukaryota</taxon>
        <taxon>Fungi</taxon>
        <taxon>Dikarya</taxon>
        <taxon>Basidiomycota</taxon>
        <taxon>Agaricomycotina</taxon>
        <taxon>Agaricomycetes</taxon>
        <taxon>Agaricomycetidae</taxon>
        <taxon>Agaricales</taxon>
        <taxon>Marasmiineae</taxon>
        <taxon>Mycenaceae</taxon>
        <taxon>Mycena</taxon>
    </lineage>
</organism>
<dbReference type="AlphaFoldDB" id="A0AAD7A2K4"/>
<proteinExistence type="predicted"/>
<evidence type="ECO:0000313" key="1">
    <source>
        <dbReference type="EMBL" id="KAJ7348300.1"/>
    </source>
</evidence>
<dbReference type="Proteomes" id="UP001218218">
    <property type="component" value="Unassembled WGS sequence"/>
</dbReference>
<protein>
    <submittedName>
        <fullName evidence="1">Uncharacterized protein</fullName>
    </submittedName>
</protein>
<name>A0AAD7A2K4_9AGAR</name>
<keyword evidence="2" id="KW-1185">Reference proteome</keyword>
<evidence type="ECO:0000313" key="2">
    <source>
        <dbReference type="Proteomes" id="UP001218218"/>
    </source>
</evidence>
<reference evidence="1" key="1">
    <citation type="submission" date="2023-03" db="EMBL/GenBank/DDBJ databases">
        <title>Massive genome expansion in bonnet fungi (Mycena s.s.) driven by repeated elements and novel gene families across ecological guilds.</title>
        <authorList>
            <consortium name="Lawrence Berkeley National Laboratory"/>
            <person name="Harder C.B."/>
            <person name="Miyauchi S."/>
            <person name="Viragh M."/>
            <person name="Kuo A."/>
            <person name="Thoen E."/>
            <person name="Andreopoulos B."/>
            <person name="Lu D."/>
            <person name="Skrede I."/>
            <person name="Drula E."/>
            <person name="Henrissat B."/>
            <person name="Morin E."/>
            <person name="Kohler A."/>
            <person name="Barry K."/>
            <person name="LaButti K."/>
            <person name="Morin E."/>
            <person name="Salamov A."/>
            <person name="Lipzen A."/>
            <person name="Mereny Z."/>
            <person name="Hegedus B."/>
            <person name="Baldrian P."/>
            <person name="Stursova M."/>
            <person name="Weitz H."/>
            <person name="Taylor A."/>
            <person name="Grigoriev I.V."/>
            <person name="Nagy L.G."/>
            <person name="Martin F."/>
            <person name="Kauserud H."/>
        </authorList>
    </citation>
    <scope>NUCLEOTIDE SEQUENCE</scope>
    <source>
        <strain evidence="1">CBHHK002</strain>
    </source>
</reference>
<comment type="caution">
    <text evidence="1">The sequence shown here is derived from an EMBL/GenBank/DDBJ whole genome shotgun (WGS) entry which is preliminary data.</text>
</comment>
<accession>A0AAD7A2K4</accession>